<dbReference type="AlphaFoldDB" id="A0A1S9SZY8"/>
<proteinExistence type="predicted"/>
<feature type="domain" description="SpaA-like prealbumin fold" evidence="1">
    <location>
        <begin position="2"/>
        <end position="56"/>
    </location>
</feature>
<dbReference type="SUPFAM" id="SSF49478">
    <property type="entry name" value="Cna protein B-type domain"/>
    <property type="match status" value="1"/>
</dbReference>
<gene>
    <name evidence="2" type="ORF">BW900_27840</name>
</gene>
<dbReference type="RefSeq" id="WP_050551326.1">
    <property type="nucleotide sequence ID" value="NZ_CP036103.1"/>
</dbReference>
<accession>A0A1S9SZY8</accession>
<dbReference type="EMBL" id="MUAI01000050">
    <property type="protein sequence ID" value="OOR03277.1"/>
    <property type="molecule type" value="Genomic_DNA"/>
</dbReference>
<comment type="caution">
    <text evidence="2">The sequence shown here is derived from an EMBL/GenBank/DDBJ whole genome shotgun (WGS) entry which is preliminary data.</text>
</comment>
<reference evidence="2 3" key="1">
    <citation type="submission" date="2017-01" db="EMBL/GenBank/DDBJ databases">
        <title>Bacillus cereus isolates.</title>
        <authorList>
            <person name="Beno S.M."/>
        </authorList>
    </citation>
    <scope>NUCLEOTIDE SEQUENCE [LARGE SCALE GENOMIC DNA]</scope>
    <source>
        <strain evidence="2 3">FSL W7-1108</strain>
    </source>
</reference>
<dbReference type="InterPro" id="IPR013783">
    <property type="entry name" value="Ig-like_fold"/>
</dbReference>
<dbReference type="Pfam" id="PF17802">
    <property type="entry name" value="SpaA"/>
    <property type="match status" value="1"/>
</dbReference>
<dbReference type="Gene3D" id="2.60.40.10">
    <property type="entry name" value="Immunoglobulins"/>
    <property type="match status" value="1"/>
</dbReference>
<dbReference type="InterPro" id="IPR041033">
    <property type="entry name" value="SpaA_PFL_dom_1"/>
</dbReference>
<sequence length="59" mass="6564">MFQILDKDGKKVEELTIDGNGKATSEPLCLGKYTLEEIQAPNGYMLFRDPFEVEVPSSA</sequence>
<dbReference type="Proteomes" id="UP000190696">
    <property type="component" value="Unassembled WGS sequence"/>
</dbReference>
<organism evidence="2 3">
    <name type="scientific">Bacillus mycoides</name>
    <dbReference type="NCBI Taxonomy" id="1405"/>
    <lineage>
        <taxon>Bacteria</taxon>
        <taxon>Bacillati</taxon>
        <taxon>Bacillota</taxon>
        <taxon>Bacilli</taxon>
        <taxon>Bacillales</taxon>
        <taxon>Bacillaceae</taxon>
        <taxon>Bacillus</taxon>
        <taxon>Bacillus cereus group</taxon>
    </lineage>
</organism>
<name>A0A1S9SZY8_BACMY</name>
<evidence type="ECO:0000313" key="2">
    <source>
        <dbReference type="EMBL" id="OOR03277.1"/>
    </source>
</evidence>
<protein>
    <recommendedName>
        <fullName evidence="1">SpaA-like prealbumin fold domain-containing protein</fullName>
    </recommendedName>
</protein>
<evidence type="ECO:0000259" key="1">
    <source>
        <dbReference type="Pfam" id="PF17802"/>
    </source>
</evidence>
<evidence type="ECO:0000313" key="3">
    <source>
        <dbReference type="Proteomes" id="UP000190696"/>
    </source>
</evidence>